<protein>
    <submittedName>
        <fullName evidence="2">(Mediterranean fruit fly) hypothetical protein</fullName>
    </submittedName>
</protein>
<dbReference type="AlphaFoldDB" id="A0A811UAC9"/>
<evidence type="ECO:0000313" key="3">
    <source>
        <dbReference type="Proteomes" id="UP000606786"/>
    </source>
</evidence>
<sequence length="117" mass="12967">MCRREIWQTRNCQDAPILKQCRAATACCRAVAGAGPYTNGGAPKLWQKKIKSITKISNNLAIILEVRGGLVVGLDRGVEDQPEWEALYSPGNVELNNLTQNKKRPTPFTNLNSNLQM</sequence>
<name>A0A811UAC9_CERCA</name>
<dbReference type="EMBL" id="CAJHJT010000001">
    <property type="protein sequence ID" value="CAD6995791.1"/>
    <property type="molecule type" value="Genomic_DNA"/>
</dbReference>
<reference evidence="2" key="1">
    <citation type="submission" date="2020-11" db="EMBL/GenBank/DDBJ databases">
        <authorList>
            <person name="Whitehead M."/>
        </authorList>
    </citation>
    <scope>NUCLEOTIDE SEQUENCE</scope>
    <source>
        <strain evidence="2">EGII</strain>
    </source>
</reference>
<accession>A0A811UAC9</accession>
<evidence type="ECO:0000313" key="2">
    <source>
        <dbReference type="EMBL" id="CAD6995791.1"/>
    </source>
</evidence>
<comment type="caution">
    <text evidence="2">The sequence shown here is derived from an EMBL/GenBank/DDBJ whole genome shotgun (WGS) entry which is preliminary data.</text>
</comment>
<keyword evidence="3" id="KW-1185">Reference proteome</keyword>
<gene>
    <name evidence="2" type="ORF">CCAP1982_LOCUS4495</name>
</gene>
<evidence type="ECO:0000256" key="1">
    <source>
        <dbReference type="SAM" id="MobiDB-lite"/>
    </source>
</evidence>
<feature type="compositionally biased region" description="Polar residues" evidence="1">
    <location>
        <begin position="107"/>
        <end position="117"/>
    </location>
</feature>
<feature type="region of interest" description="Disordered" evidence="1">
    <location>
        <begin position="96"/>
        <end position="117"/>
    </location>
</feature>
<proteinExistence type="predicted"/>
<dbReference type="Proteomes" id="UP000606786">
    <property type="component" value="Unassembled WGS sequence"/>
</dbReference>
<organism evidence="2 3">
    <name type="scientific">Ceratitis capitata</name>
    <name type="common">Mediterranean fruit fly</name>
    <name type="synonym">Tephritis capitata</name>
    <dbReference type="NCBI Taxonomy" id="7213"/>
    <lineage>
        <taxon>Eukaryota</taxon>
        <taxon>Metazoa</taxon>
        <taxon>Ecdysozoa</taxon>
        <taxon>Arthropoda</taxon>
        <taxon>Hexapoda</taxon>
        <taxon>Insecta</taxon>
        <taxon>Pterygota</taxon>
        <taxon>Neoptera</taxon>
        <taxon>Endopterygota</taxon>
        <taxon>Diptera</taxon>
        <taxon>Brachycera</taxon>
        <taxon>Muscomorpha</taxon>
        <taxon>Tephritoidea</taxon>
        <taxon>Tephritidae</taxon>
        <taxon>Ceratitis</taxon>
        <taxon>Ceratitis</taxon>
    </lineage>
</organism>